<dbReference type="Proteomes" id="UP000233766">
    <property type="component" value="Unassembled WGS sequence"/>
</dbReference>
<evidence type="ECO:0000313" key="2">
    <source>
        <dbReference type="EMBL" id="PKV76748.1"/>
    </source>
</evidence>
<dbReference type="AlphaFoldDB" id="A0A2N3V545"/>
<sequence>MSTTVSSASAPEPPPHGDPDRRAWPKLRTATRTAVTTLAIPFLSGAAYQIGSAVVNWLTT</sequence>
<name>A0A2N3V545_9NOCA</name>
<comment type="caution">
    <text evidence="2">The sequence shown here is derived from an EMBL/GenBank/DDBJ whole genome shotgun (WGS) entry which is preliminary data.</text>
</comment>
<dbReference type="EMBL" id="PJMW01000003">
    <property type="protein sequence ID" value="PKV76748.1"/>
    <property type="molecule type" value="Genomic_DNA"/>
</dbReference>
<dbReference type="RefSeq" id="WP_101468914.1">
    <property type="nucleotide sequence ID" value="NZ_PJMW01000003.1"/>
</dbReference>
<accession>A0A2N3V545</accession>
<organism evidence="2 3">
    <name type="scientific">Nocardia fluminea</name>
    <dbReference type="NCBI Taxonomy" id="134984"/>
    <lineage>
        <taxon>Bacteria</taxon>
        <taxon>Bacillati</taxon>
        <taxon>Actinomycetota</taxon>
        <taxon>Actinomycetes</taxon>
        <taxon>Mycobacteriales</taxon>
        <taxon>Nocardiaceae</taxon>
        <taxon>Nocardia</taxon>
    </lineage>
</organism>
<gene>
    <name evidence="2" type="ORF">ATK86_7150</name>
</gene>
<reference evidence="2 3" key="1">
    <citation type="submission" date="2017-12" db="EMBL/GenBank/DDBJ databases">
        <title>Sequencing the genomes of 1000 Actinobacteria strains.</title>
        <authorList>
            <person name="Klenk H.-P."/>
        </authorList>
    </citation>
    <scope>NUCLEOTIDE SEQUENCE [LARGE SCALE GENOMIC DNA]</scope>
    <source>
        <strain evidence="2 3">DSM 44489</strain>
    </source>
</reference>
<feature type="region of interest" description="Disordered" evidence="1">
    <location>
        <begin position="1"/>
        <end position="24"/>
    </location>
</feature>
<evidence type="ECO:0000313" key="3">
    <source>
        <dbReference type="Proteomes" id="UP000233766"/>
    </source>
</evidence>
<evidence type="ECO:0000256" key="1">
    <source>
        <dbReference type="SAM" id="MobiDB-lite"/>
    </source>
</evidence>
<protein>
    <submittedName>
        <fullName evidence="2">Uncharacterized protein</fullName>
    </submittedName>
</protein>
<keyword evidence="3" id="KW-1185">Reference proteome</keyword>
<proteinExistence type="predicted"/>